<organism evidence="1 2">
    <name type="scientific">Thalassomonas viridans</name>
    <dbReference type="NCBI Taxonomy" id="137584"/>
    <lineage>
        <taxon>Bacteria</taxon>
        <taxon>Pseudomonadati</taxon>
        <taxon>Pseudomonadota</taxon>
        <taxon>Gammaproteobacteria</taxon>
        <taxon>Alteromonadales</taxon>
        <taxon>Colwelliaceae</taxon>
        <taxon>Thalassomonas</taxon>
    </lineage>
</organism>
<dbReference type="GO" id="GO:0030254">
    <property type="term" value="P:protein secretion by the type III secretion system"/>
    <property type="evidence" value="ECO:0007669"/>
    <property type="project" value="InterPro"/>
</dbReference>
<dbReference type="RefSeq" id="WP_161797974.1">
    <property type="nucleotide sequence ID" value="NZ_CP059734.1"/>
</dbReference>
<dbReference type="InterPro" id="IPR010261">
    <property type="entry name" value="Tir_chaperone"/>
</dbReference>
<sequence>MKSLEVLAQFYHELGVGELALDQHGRSSIKIESDMILTFELDIVRDQIELIAIVLKGPFADKEALFSRLLSENFRSNLAGARLALDSAQGQVLLCQTLVTEHISHAHFELAVARFVSLYEGLADIFSVPEDVRQSSLAVDNASNAANESGRDDFAGMPFGMIQA</sequence>
<gene>
    <name evidence="1" type="ORF">SG34_033880</name>
</gene>
<dbReference type="SUPFAM" id="SSF69635">
    <property type="entry name" value="Type III secretory system chaperone-like"/>
    <property type="match status" value="1"/>
</dbReference>
<evidence type="ECO:0000313" key="2">
    <source>
        <dbReference type="Proteomes" id="UP000032352"/>
    </source>
</evidence>
<dbReference type="Proteomes" id="UP000032352">
    <property type="component" value="Chromosome pTvir"/>
</dbReference>
<dbReference type="Pfam" id="PF05932">
    <property type="entry name" value="CesT"/>
    <property type="match status" value="1"/>
</dbReference>
<evidence type="ECO:0000313" key="1">
    <source>
        <dbReference type="EMBL" id="WDE08881.1"/>
    </source>
</evidence>
<dbReference type="EMBL" id="CP059734">
    <property type="protein sequence ID" value="WDE08881.1"/>
    <property type="molecule type" value="Genomic_DNA"/>
</dbReference>
<dbReference type="AlphaFoldDB" id="A0AAF0CDK0"/>
<reference evidence="1 2" key="1">
    <citation type="journal article" date="2015" name="Genome Announc.">
        <title>Draft Genome Sequences of Marine Isolates of Thalassomonas viridans and Thalassomonas actiniarum.</title>
        <authorList>
            <person name="Olonade I."/>
            <person name="van Zyl L.J."/>
            <person name="Trindade M."/>
        </authorList>
    </citation>
    <scope>NUCLEOTIDE SEQUENCE [LARGE SCALE GENOMIC DNA]</scope>
    <source>
        <strain evidence="1 2">XOM25</strain>
    </source>
</reference>
<dbReference type="CDD" id="cd16364">
    <property type="entry name" value="T3SC_I-like"/>
    <property type="match status" value="1"/>
</dbReference>
<protein>
    <submittedName>
        <fullName evidence="1">Type III secretion system chaperone</fullName>
    </submittedName>
</protein>
<name>A0AAF0CDK0_9GAMM</name>
<dbReference type="KEGG" id="tvd:SG34_033880"/>
<dbReference type="Gene3D" id="3.30.1460.10">
    <property type="match status" value="1"/>
</dbReference>
<reference evidence="1 2" key="2">
    <citation type="journal article" date="2022" name="Mar. Drugs">
        <title>Bioassay-Guided Fractionation Leads to the Detection of Cholic Acid Generated by the Rare Thalassomonas sp.</title>
        <authorList>
            <person name="Pheiffer F."/>
            <person name="Schneider Y.K."/>
            <person name="Hansen E.H."/>
            <person name="Andersen J.H."/>
            <person name="Isaksson J."/>
            <person name="Busche T."/>
            <person name="R C."/>
            <person name="Kalinowski J."/>
            <person name="Zyl L.V."/>
            <person name="Trindade M."/>
        </authorList>
    </citation>
    <scope>NUCLEOTIDE SEQUENCE [LARGE SCALE GENOMIC DNA]</scope>
    <source>
        <strain evidence="1 2">XOM25</strain>
    </source>
</reference>
<keyword evidence="2" id="KW-1185">Reference proteome</keyword>
<proteinExistence type="predicted"/>
<accession>A0AAF0CDK0</accession>